<keyword evidence="1" id="KW-1185">Reference proteome</keyword>
<organism evidence="1 2">
    <name type="scientific">Meloidogyne hapla</name>
    <name type="common">Root-knot nematode worm</name>
    <dbReference type="NCBI Taxonomy" id="6305"/>
    <lineage>
        <taxon>Eukaryota</taxon>
        <taxon>Metazoa</taxon>
        <taxon>Ecdysozoa</taxon>
        <taxon>Nematoda</taxon>
        <taxon>Chromadorea</taxon>
        <taxon>Rhabditida</taxon>
        <taxon>Tylenchina</taxon>
        <taxon>Tylenchomorpha</taxon>
        <taxon>Tylenchoidea</taxon>
        <taxon>Meloidogynidae</taxon>
        <taxon>Meloidogyninae</taxon>
        <taxon>Meloidogyne</taxon>
    </lineage>
</organism>
<dbReference type="OMA" id="GWQYNVF"/>
<evidence type="ECO:0000313" key="1">
    <source>
        <dbReference type="Proteomes" id="UP000095281"/>
    </source>
</evidence>
<dbReference type="Proteomes" id="UP000095281">
    <property type="component" value="Unplaced"/>
</dbReference>
<sequence length="109" mass="12386">MKVVKHIIIRTIEITNYGDTSSQMQLIRRIMEDIYGGSWGVLIIEGTNLVAKSVHWTIPDPKHKDGSSAFCLYSENEIQFNVFKTGDKDTDDRVTLEQVMARISNKIKG</sequence>
<name>A0A1I8BBK5_MELHA</name>
<reference evidence="2" key="1">
    <citation type="submission" date="2016-11" db="UniProtKB">
        <authorList>
            <consortium name="WormBaseParasite"/>
        </authorList>
    </citation>
    <scope>IDENTIFICATION</scope>
</reference>
<accession>A0A1I8BBK5</accession>
<dbReference type="WBParaSite" id="MhA1_Contig1913.frz3.gene1">
    <property type="protein sequence ID" value="MhA1_Contig1913.frz3.gene1"/>
    <property type="gene ID" value="MhA1_Contig1913.frz3.gene1"/>
</dbReference>
<evidence type="ECO:0000313" key="2">
    <source>
        <dbReference type="WBParaSite" id="MhA1_Contig1913.frz3.gene1"/>
    </source>
</evidence>
<protein>
    <submittedName>
        <fullName evidence="2">EF-hand domain-containing protein</fullName>
    </submittedName>
</protein>
<proteinExistence type="predicted"/>
<dbReference type="AlphaFoldDB" id="A0A1I8BBK5"/>